<keyword evidence="6" id="KW-0145">Chemotaxis</keyword>
<sequence length="146" mass="16529">MFSKEFLRFKIYSSDLVELHSLTMKKTGIPFLLGLIFLVLFGVQGAPIMRNDRCSCISTRQGKIHPKALKDIKQFAPSPSCGKTEIIATMKNGNEECLNPDSGYVKKLVKMWKEKVGEKKNSFLSFRSCGKQRILCNSMKVTVFNL</sequence>
<dbReference type="SMART" id="SM00199">
    <property type="entry name" value="SCY"/>
    <property type="match status" value="1"/>
</dbReference>
<evidence type="ECO:0000256" key="6">
    <source>
        <dbReference type="RuleBase" id="RU361149"/>
    </source>
</evidence>
<reference evidence="8" key="1">
    <citation type="submission" date="2025-08" db="UniProtKB">
        <authorList>
            <consortium name="Ensembl"/>
        </authorList>
    </citation>
    <scope>IDENTIFICATION</scope>
</reference>
<dbReference type="GO" id="GO:0006955">
    <property type="term" value="P:immune response"/>
    <property type="evidence" value="ECO:0007669"/>
    <property type="project" value="InterPro"/>
</dbReference>
<dbReference type="GO" id="GO:0005615">
    <property type="term" value="C:extracellular space"/>
    <property type="evidence" value="ECO:0007669"/>
    <property type="project" value="UniProtKB-UniRule"/>
</dbReference>
<keyword evidence="4 6" id="KW-0964">Secreted</keyword>
<evidence type="ECO:0000256" key="4">
    <source>
        <dbReference type="ARBA" id="ARBA00022525"/>
    </source>
</evidence>
<dbReference type="FunFam" id="2.40.50.40:FF:000004">
    <property type="entry name" value="C-X-C motif chemokine"/>
    <property type="match status" value="1"/>
</dbReference>
<gene>
    <name evidence="8" type="primary">Cxcl9</name>
</gene>
<dbReference type="PROSITE" id="PS00471">
    <property type="entry name" value="SMALL_CYTOKINES_CXC"/>
    <property type="match status" value="1"/>
</dbReference>
<dbReference type="InterPro" id="IPR033899">
    <property type="entry name" value="CXC_Chemokine_domain"/>
</dbReference>
<comment type="similarity">
    <text evidence="2 6">Belongs to the intercrine alpha (chemokine CxC) family.</text>
</comment>
<organism evidence="8 9">
    <name type="scientific">Urocitellus parryii</name>
    <name type="common">Arctic ground squirrel</name>
    <name type="synonym">Spermophilus parryii</name>
    <dbReference type="NCBI Taxonomy" id="9999"/>
    <lineage>
        <taxon>Eukaryota</taxon>
        <taxon>Metazoa</taxon>
        <taxon>Chordata</taxon>
        <taxon>Craniata</taxon>
        <taxon>Vertebrata</taxon>
        <taxon>Euteleostomi</taxon>
        <taxon>Mammalia</taxon>
        <taxon>Eutheria</taxon>
        <taxon>Euarchontoglires</taxon>
        <taxon>Glires</taxon>
        <taxon>Rodentia</taxon>
        <taxon>Sciuromorpha</taxon>
        <taxon>Sciuridae</taxon>
        <taxon>Xerinae</taxon>
        <taxon>Marmotini</taxon>
        <taxon>Urocitellus</taxon>
    </lineage>
</organism>
<evidence type="ECO:0000256" key="5">
    <source>
        <dbReference type="ARBA" id="ARBA00023157"/>
    </source>
</evidence>
<dbReference type="CDD" id="cd00273">
    <property type="entry name" value="Chemokine_CXC"/>
    <property type="match status" value="1"/>
</dbReference>
<feature type="domain" description="Chemokine interleukin-8-like" evidence="7">
    <location>
        <begin position="51"/>
        <end position="112"/>
    </location>
</feature>
<dbReference type="InterPro" id="IPR039809">
    <property type="entry name" value="Chemokine_b/g/d"/>
</dbReference>
<protein>
    <recommendedName>
        <fullName evidence="6">C-X-C motif chemokine</fullName>
    </recommendedName>
</protein>
<dbReference type="PANTHER" id="PTHR12015:SF210">
    <property type="entry name" value="C-X-C MOTIF CHEMOKINE 9"/>
    <property type="match status" value="1"/>
</dbReference>
<evidence type="ECO:0000256" key="1">
    <source>
        <dbReference type="ARBA" id="ARBA00004613"/>
    </source>
</evidence>
<dbReference type="InterPro" id="IPR001089">
    <property type="entry name" value="Chemokine_CXC"/>
</dbReference>
<dbReference type="GO" id="GO:0008009">
    <property type="term" value="F:chemokine activity"/>
    <property type="evidence" value="ECO:0007669"/>
    <property type="project" value="InterPro"/>
</dbReference>
<dbReference type="GeneTree" id="ENSGT00940000161751"/>
<dbReference type="PANTHER" id="PTHR12015">
    <property type="entry name" value="SMALL INDUCIBLE CYTOKINE A"/>
    <property type="match status" value="1"/>
</dbReference>
<dbReference type="InterPro" id="IPR001811">
    <property type="entry name" value="Chemokine_IL8-like_dom"/>
</dbReference>
<evidence type="ECO:0000313" key="9">
    <source>
        <dbReference type="Proteomes" id="UP000694417"/>
    </source>
</evidence>
<dbReference type="PRINTS" id="PR00437">
    <property type="entry name" value="SMALLCYTKCXC"/>
</dbReference>
<dbReference type="InterPro" id="IPR018048">
    <property type="entry name" value="Chemokine_CXC_CS"/>
</dbReference>
<evidence type="ECO:0000259" key="7">
    <source>
        <dbReference type="SMART" id="SM00199"/>
    </source>
</evidence>
<dbReference type="Proteomes" id="UP000694417">
    <property type="component" value="Unplaced"/>
</dbReference>
<keyword evidence="3 6" id="KW-0202">Cytokine</keyword>
<accession>A0A8D2HGL5</accession>
<proteinExistence type="inferred from homology"/>
<comment type="subcellular location">
    <subcellularLocation>
        <location evidence="1 6">Secreted</location>
    </subcellularLocation>
</comment>
<dbReference type="Pfam" id="PF00048">
    <property type="entry name" value="IL8"/>
    <property type="match status" value="1"/>
</dbReference>
<evidence type="ECO:0000313" key="8">
    <source>
        <dbReference type="Ensembl" id="ENSUPAP00010011487.1"/>
    </source>
</evidence>
<dbReference type="GO" id="GO:0006952">
    <property type="term" value="P:defense response"/>
    <property type="evidence" value="ECO:0007669"/>
    <property type="project" value="InterPro"/>
</dbReference>
<reference evidence="8" key="2">
    <citation type="submission" date="2025-09" db="UniProtKB">
        <authorList>
            <consortium name="Ensembl"/>
        </authorList>
    </citation>
    <scope>IDENTIFICATION</scope>
</reference>
<keyword evidence="9" id="KW-1185">Reference proteome</keyword>
<name>A0A8D2HGL5_UROPR</name>
<dbReference type="AlphaFoldDB" id="A0A8D2HGL5"/>
<evidence type="ECO:0000256" key="3">
    <source>
        <dbReference type="ARBA" id="ARBA00022514"/>
    </source>
</evidence>
<evidence type="ECO:0000256" key="2">
    <source>
        <dbReference type="ARBA" id="ARBA00010665"/>
    </source>
</evidence>
<keyword evidence="5" id="KW-1015">Disulfide bond</keyword>
<dbReference type="Gene3D" id="2.40.50.40">
    <property type="match status" value="1"/>
</dbReference>
<dbReference type="Ensembl" id="ENSUPAT00010013194.1">
    <property type="protein sequence ID" value="ENSUPAP00010011487.1"/>
    <property type="gene ID" value="ENSUPAG00010009331.1"/>
</dbReference>
<dbReference type="SUPFAM" id="SSF54117">
    <property type="entry name" value="Interleukin 8-like chemokines"/>
    <property type="match status" value="1"/>
</dbReference>
<dbReference type="InterPro" id="IPR036048">
    <property type="entry name" value="Interleukin_8-like_sf"/>
</dbReference>